<organism evidence="2">
    <name type="scientific">Oryza nivara</name>
    <name type="common">Indian wild rice</name>
    <name type="synonym">Oryza sativa f. spontanea</name>
    <dbReference type="NCBI Taxonomy" id="4536"/>
    <lineage>
        <taxon>Eukaryota</taxon>
        <taxon>Viridiplantae</taxon>
        <taxon>Streptophyta</taxon>
        <taxon>Embryophyta</taxon>
        <taxon>Tracheophyta</taxon>
        <taxon>Spermatophyta</taxon>
        <taxon>Magnoliopsida</taxon>
        <taxon>Liliopsida</taxon>
        <taxon>Poales</taxon>
        <taxon>Poaceae</taxon>
        <taxon>BOP clade</taxon>
        <taxon>Oryzoideae</taxon>
        <taxon>Oryzeae</taxon>
        <taxon>Oryzinae</taxon>
        <taxon>Oryza</taxon>
    </lineage>
</organism>
<accession>A0A0E0I1H2</accession>
<feature type="region of interest" description="Disordered" evidence="1">
    <location>
        <begin position="1"/>
        <end position="28"/>
    </location>
</feature>
<dbReference type="STRING" id="4536.A0A0E0I1H2"/>
<name>A0A0E0I1H2_ORYNI</name>
<dbReference type="Proteomes" id="UP000006591">
    <property type="component" value="Chromosome 7"/>
</dbReference>
<dbReference type="AlphaFoldDB" id="A0A0E0I1H2"/>
<reference evidence="2" key="2">
    <citation type="submission" date="2018-04" db="EMBL/GenBank/DDBJ databases">
        <title>OnivRS2 (Oryza nivara Reference Sequence Version 2).</title>
        <authorList>
            <person name="Zhang J."/>
            <person name="Kudrna D."/>
            <person name="Lee S."/>
            <person name="Talag J."/>
            <person name="Rajasekar S."/>
            <person name="Welchert J."/>
            <person name="Hsing Y.-I."/>
            <person name="Wing R.A."/>
        </authorList>
    </citation>
    <scope>NUCLEOTIDE SEQUENCE [LARGE SCALE GENOMIC DNA]</scope>
    <source>
        <strain evidence="2">SL10</strain>
    </source>
</reference>
<sequence>MEPLPGVPLPSCSPSLPPSPPLPPATSPSPYPFNTDLIYTMQEMIRTEVCNYMAGVGLRAGCGPGALAECSMPQLVDGVMRAAAERVCVVTHQ</sequence>
<reference evidence="2" key="1">
    <citation type="submission" date="2015-04" db="UniProtKB">
        <authorList>
            <consortium name="EnsemblPlants"/>
        </authorList>
    </citation>
    <scope>IDENTIFICATION</scope>
    <source>
        <strain evidence="2">SL10</strain>
    </source>
</reference>
<feature type="compositionally biased region" description="Pro residues" evidence="1">
    <location>
        <begin position="15"/>
        <end position="28"/>
    </location>
</feature>
<protein>
    <submittedName>
        <fullName evidence="2">Uncharacterized protein</fullName>
    </submittedName>
</protein>
<keyword evidence="3" id="KW-1185">Reference proteome</keyword>
<dbReference type="HOGENOM" id="CLU_174323_0_0_1"/>
<dbReference type="EnsemblPlants" id="ONIVA07G14690.1">
    <property type="protein sequence ID" value="ONIVA07G14690.1"/>
    <property type="gene ID" value="ONIVA07G14690"/>
</dbReference>
<proteinExistence type="predicted"/>
<evidence type="ECO:0000313" key="3">
    <source>
        <dbReference type="Proteomes" id="UP000006591"/>
    </source>
</evidence>
<evidence type="ECO:0000256" key="1">
    <source>
        <dbReference type="SAM" id="MobiDB-lite"/>
    </source>
</evidence>
<dbReference type="Gramene" id="ONIVA07G14690.1">
    <property type="protein sequence ID" value="ONIVA07G14690.1"/>
    <property type="gene ID" value="ONIVA07G14690"/>
</dbReference>
<evidence type="ECO:0000313" key="2">
    <source>
        <dbReference type="EnsemblPlants" id="ONIVA07G14690.1"/>
    </source>
</evidence>